<feature type="domain" description="DNA binding HTH" evidence="1">
    <location>
        <begin position="36"/>
        <end position="75"/>
    </location>
</feature>
<evidence type="ECO:0000313" key="2">
    <source>
        <dbReference type="EMBL" id="HET47465.1"/>
    </source>
</evidence>
<evidence type="ECO:0000313" key="3">
    <source>
        <dbReference type="EMBL" id="KDA53330.1"/>
    </source>
</evidence>
<name>A0A062XXU6_9BACT</name>
<dbReference type="InterPro" id="IPR009057">
    <property type="entry name" value="Homeodomain-like_sf"/>
</dbReference>
<dbReference type="STRING" id="1312852.EG19_06155"/>
<dbReference type="EMBL" id="DSMR01000353">
    <property type="protein sequence ID" value="HET47465.1"/>
    <property type="molecule type" value="Genomic_DNA"/>
</dbReference>
<dbReference type="InterPro" id="IPR002197">
    <property type="entry name" value="HTH_Fis"/>
</dbReference>
<reference evidence="3 4" key="1">
    <citation type="submission" date="2014-04" db="EMBL/GenBank/DDBJ databases">
        <title>The Genome Sequence of Thermoanaerobaculum aquaticum MP-01, The First Cultivated Group 23 Acidobacterium.</title>
        <authorList>
            <person name="Stamps B.W."/>
            <person name="Losey N.A."/>
            <person name="Lawson P.A."/>
            <person name="Stevenson B.S."/>
        </authorList>
    </citation>
    <scope>NUCLEOTIDE SEQUENCE [LARGE SCALE GENOMIC DNA]</scope>
    <source>
        <strain evidence="3 4">MP-01</strain>
    </source>
</reference>
<organism evidence="3 4">
    <name type="scientific">Thermoanaerobaculum aquaticum</name>
    <dbReference type="NCBI Taxonomy" id="1312852"/>
    <lineage>
        <taxon>Bacteria</taxon>
        <taxon>Pseudomonadati</taxon>
        <taxon>Acidobacteriota</taxon>
        <taxon>Thermoanaerobaculia</taxon>
        <taxon>Thermoanaerobaculales</taxon>
        <taxon>Thermoanaerobaculaceae</taxon>
        <taxon>Thermoanaerobaculum</taxon>
    </lineage>
</organism>
<evidence type="ECO:0000259" key="1">
    <source>
        <dbReference type="Pfam" id="PF02954"/>
    </source>
</evidence>
<accession>A0A062XXU6</accession>
<dbReference type="EMBL" id="JMFG01000023">
    <property type="protein sequence ID" value="KDA53330.1"/>
    <property type="molecule type" value="Genomic_DNA"/>
</dbReference>
<proteinExistence type="predicted"/>
<dbReference type="SUPFAM" id="SSF46689">
    <property type="entry name" value="Homeodomain-like"/>
    <property type="match status" value="1"/>
</dbReference>
<keyword evidence="4" id="KW-1185">Reference proteome</keyword>
<dbReference type="Proteomes" id="UP000027284">
    <property type="component" value="Unassembled WGS sequence"/>
</dbReference>
<dbReference type="Gene3D" id="1.10.10.60">
    <property type="entry name" value="Homeodomain-like"/>
    <property type="match status" value="1"/>
</dbReference>
<evidence type="ECO:0000313" key="4">
    <source>
        <dbReference type="Proteomes" id="UP000027284"/>
    </source>
</evidence>
<dbReference type="RefSeq" id="WP_038049855.1">
    <property type="nucleotide sequence ID" value="NZ_JMFG01000023.1"/>
</dbReference>
<dbReference type="OrthoDB" id="9792148at2"/>
<dbReference type="AlphaFoldDB" id="A0A062XXU6"/>
<comment type="caution">
    <text evidence="3">The sequence shown here is derived from an EMBL/GenBank/DDBJ whole genome shotgun (WGS) entry which is preliminary data.</text>
</comment>
<gene>
    <name evidence="3" type="ORF">EG19_06155</name>
    <name evidence="2" type="ORF">ENQ31_04820</name>
</gene>
<sequence>MATQPERSPSLAEMAQAMDVLLQGMLDRSLSLEEAVRTFELRYVEAAVQRYGGSIQRAAAALQIHRNTLRVKLKRGPHLSS</sequence>
<reference evidence="2" key="2">
    <citation type="journal article" date="2020" name="mSystems">
        <title>Genome- and Community-Level Interaction Insights into Carbon Utilization and Element Cycling Functions of Hydrothermarchaeota in Hydrothermal Sediment.</title>
        <authorList>
            <person name="Zhou Z."/>
            <person name="Liu Y."/>
            <person name="Xu W."/>
            <person name="Pan J."/>
            <person name="Luo Z.H."/>
            <person name="Li M."/>
        </authorList>
    </citation>
    <scope>NUCLEOTIDE SEQUENCE [LARGE SCALE GENOMIC DNA]</scope>
    <source>
        <strain evidence="2">SpSt-299</strain>
    </source>
</reference>
<dbReference type="GO" id="GO:0043565">
    <property type="term" value="F:sequence-specific DNA binding"/>
    <property type="evidence" value="ECO:0007669"/>
    <property type="project" value="InterPro"/>
</dbReference>
<dbReference type="Pfam" id="PF02954">
    <property type="entry name" value="HTH_8"/>
    <property type="match status" value="1"/>
</dbReference>
<protein>
    <recommendedName>
        <fullName evidence="1">DNA binding HTH domain-containing protein</fullName>
    </recommendedName>
</protein>